<comment type="caution">
    <text evidence="1">The sequence shown here is derived from an EMBL/GenBank/DDBJ whole genome shotgun (WGS) entry which is preliminary data.</text>
</comment>
<reference evidence="1" key="1">
    <citation type="submission" date="2020-10" db="EMBL/GenBank/DDBJ databases">
        <title>Feather gene expression reveals the developmental basis of iridescence in African starlings.</title>
        <authorList>
            <person name="Rubenstein D.R."/>
        </authorList>
    </citation>
    <scope>NUCLEOTIDE SEQUENCE</scope>
    <source>
        <strain evidence="1">SS15</strain>
        <tissue evidence="1">Liver</tissue>
    </source>
</reference>
<gene>
    <name evidence="1" type="ORF">IHE44_000050</name>
    <name evidence="2" type="ORF">IHE44_0009326</name>
</gene>
<keyword evidence="3" id="KW-1185">Reference proteome</keyword>
<evidence type="ECO:0000313" key="2">
    <source>
        <dbReference type="EMBL" id="KAI1240878.1"/>
    </source>
</evidence>
<dbReference type="EMBL" id="JADDUC010000001">
    <property type="protein sequence ID" value="KAG0137211.1"/>
    <property type="molecule type" value="Genomic_DNA"/>
</dbReference>
<reference evidence="2 3" key="2">
    <citation type="journal article" date="2021" name="J. Hered.">
        <title>Feather Gene Expression Elucidates the Developmental Basis of Plumage Iridescence in African Starlings.</title>
        <authorList>
            <person name="Rubenstein D.R."/>
            <person name="Corvelo A."/>
            <person name="MacManes M.D."/>
            <person name="Maia R."/>
            <person name="Narzisi G."/>
            <person name="Rousaki A."/>
            <person name="Vandenabeele P."/>
            <person name="Shawkey M.D."/>
            <person name="Solomon J."/>
        </authorList>
    </citation>
    <scope>NUCLEOTIDE SEQUENCE [LARGE SCALE GENOMIC DNA]</scope>
    <source>
        <strain evidence="2">SS15</strain>
    </source>
</reference>
<sequence length="125" mass="13697">MASLQYASEPATSLLCSDPSSGEIKMLALGISLRLSFPSLLNLLVEKFCEHLYVFSQCLPFCRDSVPIAINGVEGLLRRSEDVFCKSDTWHRVANTRVSPTARCRMGANSNAAKQQSKCQGLLSL</sequence>
<protein>
    <submittedName>
        <fullName evidence="1">Uncharacterized protein</fullName>
    </submittedName>
</protein>
<reference evidence="2" key="3">
    <citation type="submission" date="2022-01" db="EMBL/GenBank/DDBJ databases">
        <authorList>
            <person name="Rubenstein D.R."/>
        </authorList>
    </citation>
    <scope>NUCLEOTIDE SEQUENCE</scope>
    <source>
        <strain evidence="2">SS15</strain>
        <tissue evidence="2">Liver</tissue>
    </source>
</reference>
<name>A0A835P490_9PASS</name>
<dbReference type="EMBL" id="JADDUC020000003">
    <property type="protein sequence ID" value="KAI1240878.1"/>
    <property type="molecule type" value="Genomic_DNA"/>
</dbReference>
<evidence type="ECO:0000313" key="1">
    <source>
        <dbReference type="EMBL" id="KAG0137211.1"/>
    </source>
</evidence>
<evidence type="ECO:0000313" key="3">
    <source>
        <dbReference type="Proteomes" id="UP000618051"/>
    </source>
</evidence>
<dbReference type="AlphaFoldDB" id="A0A835P490"/>
<accession>A0A835P490</accession>
<proteinExistence type="predicted"/>
<organism evidence="1">
    <name type="scientific">Lamprotornis superbus</name>
    <dbReference type="NCBI Taxonomy" id="245042"/>
    <lineage>
        <taxon>Eukaryota</taxon>
        <taxon>Metazoa</taxon>
        <taxon>Chordata</taxon>
        <taxon>Craniata</taxon>
        <taxon>Vertebrata</taxon>
        <taxon>Euteleostomi</taxon>
        <taxon>Archelosauria</taxon>
        <taxon>Archosauria</taxon>
        <taxon>Dinosauria</taxon>
        <taxon>Saurischia</taxon>
        <taxon>Theropoda</taxon>
        <taxon>Coelurosauria</taxon>
        <taxon>Aves</taxon>
        <taxon>Neognathae</taxon>
        <taxon>Neoaves</taxon>
        <taxon>Telluraves</taxon>
        <taxon>Australaves</taxon>
        <taxon>Passeriformes</taxon>
        <taxon>Sturnidae</taxon>
        <taxon>Lamprotornis</taxon>
    </lineage>
</organism>
<dbReference type="Proteomes" id="UP000618051">
    <property type="component" value="Unassembled WGS sequence"/>
</dbReference>